<reference evidence="2 3" key="1">
    <citation type="submission" date="2014-04" db="EMBL/GenBank/DDBJ databases">
        <title>Characterization and application of a salt tolerant electro-active bacterium.</title>
        <authorList>
            <person name="Yang L."/>
            <person name="Wei S."/>
            <person name="Tay Q.X.M."/>
        </authorList>
    </citation>
    <scope>NUCLEOTIDE SEQUENCE [LARGE SCALE GENOMIC DNA]</scope>
    <source>
        <strain evidence="2 3">LY1</strain>
    </source>
</reference>
<evidence type="ECO:0000313" key="2">
    <source>
        <dbReference type="EMBL" id="KEO74530.1"/>
    </source>
</evidence>
<dbReference type="RefSeq" id="WP_035070295.1">
    <property type="nucleotide sequence ID" value="NZ_JMIH01000014.1"/>
</dbReference>
<organism evidence="2 3">
    <name type="scientific">Anditalea andensis</name>
    <dbReference type="NCBI Taxonomy" id="1048983"/>
    <lineage>
        <taxon>Bacteria</taxon>
        <taxon>Pseudomonadati</taxon>
        <taxon>Bacteroidota</taxon>
        <taxon>Cytophagia</taxon>
        <taxon>Cytophagales</taxon>
        <taxon>Cytophagaceae</taxon>
        <taxon>Anditalea</taxon>
    </lineage>
</organism>
<comment type="caution">
    <text evidence="2">The sequence shown here is derived from an EMBL/GenBank/DDBJ whole genome shotgun (WGS) entry which is preliminary data.</text>
</comment>
<dbReference type="OrthoDB" id="893763at2"/>
<keyword evidence="3" id="KW-1185">Reference proteome</keyword>
<keyword evidence="1" id="KW-0812">Transmembrane</keyword>
<dbReference type="AlphaFoldDB" id="A0A074L223"/>
<feature type="transmembrane region" description="Helical" evidence="1">
    <location>
        <begin position="36"/>
        <end position="56"/>
    </location>
</feature>
<evidence type="ECO:0000256" key="1">
    <source>
        <dbReference type="SAM" id="Phobius"/>
    </source>
</evidence>
<evidence type="ECO:0000313" key="3">
    <source>
        <dbReference type="Proteomes" id="UP000027821"/>
    </source>
</evidence>
<accession>A0A074L223</accession>
<sequence>MKNIPNSHIFKEPEGYFDTLPKKVIDRRKTQIRQVYIFRAAIAAILLVGLSFMFLLQQPWVNEADYQVYDPDIEDEVELYISSEIWQAEDVLLLSDDPNEILDKMIEIEYVAYMSEPDPMDDDFWF</sequence>
<protein>
    <submittedName>
        <fullName evidence="2">Uncharacterized protein</fullName>
    </submittedName>
</protein>
<dbReference type="eggNOG" id="ENOG5034AWN">
    <property type="taxonomic scope" value="Bacteria"/>
</dbReference>
<dbReference type="STRING" id="1048983.EL17_02320"/>
<dbReference type="EMBL" id="JMIH01000014">
    <property type="protein sequence ID" value="KEO74530.1"/>
    <property type="molecule type" value="Genomic_DNA"/>
</dbReference>
<name>A0A074L223_9BACT</name>
<proteinExistence type="predicted"/>
<gene>
    <name evidence="2" type="ORF">EL17_02320</name>
</gene>
<keyword evidence="1" id="KW-0472">Membrane</keyword>
<dbReference type="Proteomes" id="UP000027821">
    <property type="component" value="Unassembled WGS sequence"/>
</dbReference>
<keyword evidence="1" id="KW-1133">Transmembrane helix</keyword>